<dbReference type="AlphaFoldDB" id="A0A8J6Y749"/>
<evidence type="ECO:0000313" key="2">
    <source>
        <dbReference type="Proteomes" id="UP000648239"/>
    </source>
</evidence>
<evidence type="ECO:0000313" key="1">
    <source>
        <dbReference type="EMBL" id="MBD3868495.1"/>
    </source>
</evidence>
<proteinExistence type="predicted"/>
<organism evidence="1 2">
    <name type="scientific">Candidatus Polarisedimenticola svalbardensis</name>
    <dbReference type="NCBI Taxonomy" id="2886004"/>
    <lineage>
        <taxon>Bacteria</taxon>
        <taxon>Pseudomonadati</taxon>
        <taxon>Acidobacteriota</taxon>
        <taxon>Candidatus Polarisedimenticolia</taxon>
        <taxon>Candidatus Polarisedimenticolales</taxon>
        <taxon>Candidatus Polarisedimenticolaceae</taxon>
        <taxon>Candidatus Polarisedimenticola</taxon>
    </lineage>
</organism>
<gene>
    <name evidence="1" type="ORF">IFK94_10265</name>
</gene>
<reference evidence="1 2" key="1">
    <citation type="submission" date="2020-08" db="EMBL/GenBank/DDBJ databases">
        <title>Acidobacteriota in marine sediments use diverse sulfur dissimilation pathways.</title>
        <authorList>
            <person name="Wasmund K."/>
        </authorList>
    </citation>
    <scope>NUCLEOTIDE SEQUENCE [LARGE SCALE GENOMIC DNA]</scope>
    <source>
        <strain evidence="1">MAG AM4</strain>
    </source>
</reference>
<accession>A0A8J6Y749</accession>
<sequence>MSADSAAYVTLMFGLDLATPEQVVAGIGEHQGYVVTDNGCRMNWELRFIHCRKLTGP</sequence>
<comment type="caution">
    <text evidence="1">The sequence shown here is derived from an EMBL/GenBank/DDBJ whole genome shotgun (WGS) entry which is preliminary data.</text>
</comment>
<dbReference type="Proteomes" id="UP000648239">
    <property type="component" value="Unassembled WGS sequence"/>
</dbReference>
<protein>
    <submittedName>
        <fullName evidence="1">Uncharacterized protein</fullName>
    </submittedName>
</protein>
<name>A0A8J6Y749_9BACT</name>
<dbReference type="EMBL" id="JACXWD010000033">
    <property type="protein sequence ID" value="MBD3868495.1"/>
    <property type="molecule type" value="Genomic_DNA"/>
</dbReference>